<dbReference type="EC" id="2.3.2.26" evidence="3"/>
<dbReference type="InterPro" id="IPR035983">
    <property type="entry name" value="Hect_E3_ubiquitin_ligase"/>
</dbReference>
<dbReference type="Gene3D" id="3.30.2160.10">
    <property type="entry name" value="Hect, E3 ligase catalytic domain"/>
    <property type="match status" value="1"/>
</dbReference>
<dbReference type="CDD" id="cd00078">
    <property type="entry name" value="HECTc"/>
    <property type="match status" value="1"/>
</dbReference>
<name>A0A1B0DFM3_PHLPP</name>
<comment type="caution">
    <text evidence="6">Lacks conserved residue(s) required for the propagation of feature annotation.</text>
</comment>
<dbReference type="GO" id="GO:0061630">
    <property type="term" value="F:ubiquitin protein ligase activity"/>
    <property type="evidence" value="ECO:0007669"/>
    <property type="project" value="UniProtKB-EC"/>
</dbReference>
<comment type="catalytic activity">
    <reaction evidence="1">
        <text>S-ubiquitinyl-[E2 ubiquitin-conjugating enzyme]-L-cysteine + [acceptor protein]-L-lysine = [E2 ubiquitin-conjugating enzyme]-L-cysteine + N(6)-ubiquitinyl-[acceptor protein]-L-lysine.</text>
        <dbReference type="EC" id="2.3.2.26"/>
    </reaction>
</comment>
<evidence type="ECO:0000256" key="2">
    <source>
        <dbReference type="ARBA" id="ARBA00004906"/>
    </source>
</evidence>
<sequence length="299" mass="34031">MINAAGLEEVGIDGGGIFREFLSELLKTAFDPHRGFFMITTDNKLYPNPGAAKIVEDFREHYYFIGRILGKALYENLLVEVPLADFFLSKLVSKYSDVDINQLASLDPVLHRNLLSLKAFDGDVSELGLDFTVVCEELGETRVVELKPNGNNISVSNHNRMEYIHLMADYKLNRQIRPQCLAFREGLQNVIPTEWLSIFSNKELQLLISGAEHSICVEDLKCHTKYGGNYTADHPTIKIFWQVIESFTDIQKRQFLKFVTSCSRPPLLGFRVRCSANKENVVHYEVATERELRHLGETG</sequence>
<dbReference type="FunFam" id="3.30.2160.10:FF:000002">
    <property type="entry name" value="Putative Ubiquitin-protein ligase E3C"/>
    <property type="match status" value="1"/>
</dbReference>
<keyword evidence="5 6" id="KW-0833">Ubl conjugation pathway</keyword>
<dbReference type="AlphaFoldDB" id="A0A1B0DFM3"/>
<evidence type="ECO:0000256" key="3">
    <source>
        <dbReference type="ARBA" id="ARBA00012485"/>
    </source>
</evidence>
<dbReference type="Gene3D" id="3.90.1750.10">
    <property type="entry name" value="Hect, E3 ligase catalytic domains"/>
    <property type="match status" value="1"/>
</dbReference>
<keyword evidence="4" id="KW-0808">Transferase</keyword>
<dbReference type="Gene3D" id="3.30.2410.10">
    <property type="entry name" value="Hect, E3 ligase catalytic domain"/>
    <property type="match status" value="1"/>
</dbReference>
<reference evidence="7" key="1">
    <citation type="submission" date="2022-08" db="UniProtKB">
        <authorList>
            <consortium name="EnsemblMetazoa"/>
        </authorList>
    </citation>
    <scope>IDENTIFICATION</scope>
    <source>
        <strain evidence="7">Israel</strain>
    </source>
</reference>
<dbReference type="EnsemblMetazoa" id="PPAI006834-RA">
    <property type="protein sequence ID" value="PPAI006834-PA"/>
    <property type="gene ID" value="PPAI006834"/>
</dbReference>
<evidence type="ECO:0000256" key="4">
    <source>
        <dbReference type="ARBA" id="ARBA00022679"/>
    </source>
</evidence>
<dbReference type="Proteomes" id="UP000092462">
    <property type="component" value="Unassembled WGS sequence"/>
</dbReference>
<evidence type="ECO:0000256" key="1">
    <source>
        <dbReference type="ARBA" id="ARBA00000885"/>
    </source>
</evidence>
<evidence type="ECO:0000256" key="6">
    <source>
        <dbReference type="PROSITE-ProRule" id="PRU00104"/>
    </source>
</evidence>
<dbReference type="GO" id="GO:0000209">
    <property type="term" value="P:protein polyubiquitination"/>
    <property type="evidence" value="ECO:0007669"/>
    <property type="project" value="InterPro"/>
</dbReference>
<evidence type="ECO:0000256" key="5">
    <source>
        <dbReference type="ARBA" id="ARBA00022786"/>
    </source>
</evidence>
<protein>
    <recommendedName>
        <fullName evidence="3">HECT-type E3 ubiquitin transferase</fullName>
        <ecNumber evidence="3">2.3.2.26</ecNumber>
    </recommendedName>
</protein>
<dbReference type="SUPFAM" id="SSF56204">
    <property type="entry name" value="Hect, E3 ligase catalytic domain"/>
    <property type="match status" value="1"/>
</dbReference>
<dbReference type="VEuPathDB" id="VectorBase:PPAPM1_002375"/>
<dbReference type="VEuPathDB" id="VectorBase:PPAI006834"/>
<accession>A0A1B0DFM3</accession>
<comment type="pathway">
    <text evidence="2">Protein modification; protein ubiquitination.</text>
</comment>
<keyword evidence="8" id="KW-1185">Reference proteome</keyword>
<organism evidence="7 8">
    <name type="scientific">Phlebotomus papatasi</name>
    <name type="common">Sandfly</name>
    <dbReference type="NCBI Taxonomy" id="29031"/>
    <lineage>
        <taxon>Eukaryota</taxon>
        <taxon>Metazoa</taxon>
        <taxon>Ecdysozoa</taxon>
        <taxon>Arthropoda</taxon>
        <taxon>Hexapoda</taxon>
        <taxon>Insecta</taxon>
        <taxon>Pterygota</taxon>
        <taxon>Neoptera</taxon>
        <taxon>Endopterygota</taxon>
        <taxon>Diptera</taxon>
        <taxon>Nematocera</taxon>
        <taxon>Psychodoidea</taxon>
        <taxon>Psychodidae</taxon>
        <taxon>Phlebotomus</taxon>
        <taxon>Phlebotomus</taxon>
    </lineage>
</organism>
<dbReference type="Pfam" id="PF00632">
    <property type="entry name" value="HECT"/>
    <property type="match status" value="1"/>
</dbReference>
<dbReference type="FunFam" id="3.90.1750.10:FF:000026">
    <property type="entry name" value="E3 ubiquitin-protein ligase HACE1"/>
    <property type="match status" value="1"/>
</dbReference>
<evidence type="ECO:0000313" key="7">
    <source>
        <dbReference type="EnsemblMetazoa" id="PPAI006834-PA"/>
    </source>
</evidence>
<dbReference type="SMART" id="SM00119">
    <property type="entry name" value="HECTc"/>
    <property type="match status" value="1"/>
</dbReference>
<dbReference type="PROSITE" id="PS50237">
    <property type="entry name" value="HECT"/>
    <property type="match status" value="1"/>
</dbReference>
<evidence type="ECO:0000313" key="8">
    <source>
        <dbReference type="Proteomes" id="UP000092462"/>
    </source>
</evidence>
<dbReference type="PANTHER" id="PTHR45700">
    <property type="entry name" value="UBIQUITIN-PROTEIN LIGASE E3C"/>
    <property type="match status" value="1"/>
</dbReference>
<dbReference type="GO" id="GO:0006511">
    <property type="term" value="P:ubiquitin-dependent protein catabolic process"/>
    <property type="evidence" value="ECO:0007669"/>
    <property type="project" value="TreeGrafter"/>
</dbReference>
<dbReference type="GO" id="GO:0009966">
    <property type="term" value="P:regulation of signal transduction"/>
    <property type="evidence" value="ECO:0007669"/>
    <property type="project" value="UniProtKB-ARBA"/>
</dbReference>
<dbReference type="EMBL" id="AJVK01058847">
    <property type="status" value="NOT_ANNOTATED_CDS"/>
    <property type="molecule type" value="Genomic_DNA"/>
</dbReference>
<dbReference type="InterPro" id="IPR000569">
    <property type="entry name" value="HECT_dom"/>
</dbReference>
<dbReference type="PANTHER" id="PTHR45700:SF2">
    <property type="entry name" value="UBIQUITIN-PROTEIN LIGASE E3C"/>
    <property type="match status" value="1"/>
</dbReference>
<dbReference type="InterPro" id="IPR044611">
    <property type="entry name" value="E3A/B/C-like"/>
</dbReference>
<proteinExistence type="predicted"/>